<evidence type="ECO:0000256" key="1">
    <source>
        <dbReference type="SAM" id="Phobius"/>
    </source>
</evidence>
<sequence length="139" mass="15954">MQINYYAVLVCGLAAMVLGSIWYGPLFGKKWMEIIKATPAKTPEEKKKMMSQSMPLYVIQFVLVLFQAWVLAYYIAGWKDASGFTNSLWIWAAFVMPTVAACSMWTNDSRRIVWARFLIQAGYNLVLFVMFGLILGMWK</sequence>
<accession>A0A1F6M628</accession>
<dbReference type="InterPro" id="IPR013879">
    <property type="entry name" value="DUF1761"/>
</dbReference>
<keyword evidence="1" id="KW-0812">Transmembrane</keyword>
<feature type="transmembrane region" description="Helical" evidence="1">
    <location>
        <begin position="56"/>
        <end position="76"/>
    </location>
</feature>
<dbReference type="STRING" id="1798676.A3B90_00560"/>
<evidence type="ECO:0000313" key="2">
    <source>
        <dbReference type="EMBL" id="OGH67066.1"/>
    </source>
</evidence>
<keyword evidence="1" id="KW-1133">Transmembrane helix</keyword>
<dbReference type="Proteomes" id="UP000178742">
    <property type="component" value="Unassembled WGS sequence"/>
</dbReference>
<evidence type="ECO:0000313" key="3">
    <source>
        <dbReference type="Proteomes" id="UP000178742"/>
    </source>
</evidence>
<organism evidence="2 3">
    <name type="scientific">Candidatus Magasanikbacteria bacterium RIFCSPHIGHO2_02_FULL_41_13</name>
    <dbReference type="NCBI Taxonomy" id="1798676"/>
    <lineage>
        <taxon>Bacteria</taxon>
        <taxon>Candidatus Magasanikiibacteriota</taxon>
    </lineage>
</organism>
<evidence type="ECO:0008006" key="4">
    <source>
        <dbReference type="Google" id="ProtNLM"/>
    </source>
</evidence>
<gene>
    <name evidence="2" type="ORF">A3B90_00560</name>
</gene>
<comment type="caution">
    <text evidence="2">The sequence shown here is derived from an EMBL/GenBank/DDBJ whole genome shotgun (WGS) entry which is preliminary data.</text>
</comment>
<reference evidence="2 3" key="1">
    <citation type="journal article" date="2016" name="Nat. Commun.">
        <title>Thousands of microbial genomes shed light on interconnected biogeochemical processes in an aquifer system.</title>
        <authorList>
            <person name="Anantharaman K."/>
            <person name="Brown C.T."/>
            <person name="Hug L.A."/>
            <person name="Sharon I."/>
            <person name="Castelle C.J."/>
            <person name="Probst A.J."/>
            <person name="Thomas B.C."/>
            <person name="Singh A."/>
            <person name="Wilkins M.J."/>
            <person name="Karaoz U."/>
            <person name="Brodie E.L."/>
            <person name="Williams K.H."/>
            <person name="Hubbard S.S."/>
            <person name="Banfield J.F."/>
        </authorList>
    </citation>
    <scope>NUCLEOTIDE SEQUENCE [LARGE SCALE GENOMIC DNA]</scope>
</reference>
<dbReference type="AlphaFoldDB" id="A0A1F6M628"/>
<feature type="transmembrane region" description="Helical" evidence="1">
    <location>
        <begin position="117"/>
        <end position="138"/>
    </location>
</feature>
<protein>
    <recommendedName>
        <fullName evidence="4">DUF1761 domain-containing protein</fullName>
    </recommendedName>
</protein>
<keyword evidence="1" id="KW-0472">Membrane</keyword>
<dbReference type="Pfam" id="PF08570">
    <property type="entry name" value="DUF1761"/>
    <property type="match status" value="1"/>
</dbReference>
<proteinExistence type="predicted"/>
<dbReference type="EMBL" id="MFPX01000007">
    <property type="protein sequence ID" value="OGH67066.1"/>
    <property type="molecule type" value="Genomic_DNA"/>
</dbReference>
<name>A0A1F6M628_9BACT</name>
<feature type="transmembrane region" description="Helical" evidence="1">
    <location>
        <begin position="6"/>
        <end position="26"/>
    </location>
</feature>
<feature type="transmembrane region" description="Helical" evidence="1">
    <location>
        <begin position="88"/>
        <end position="105"/>
    </location>
</feature>